<feature type="domain" description="MobA-like NTP transferase" evidence="9">
    <location>
        <begin position="17"/>
        <end position="165"/>
    </location>
</feature>
<evidence type="ECO:0000256" key="8">
    <source>
        <dbReference type="HAMAP-Rule" id="MF_00316"/>
    </source>
</evidence>
<comment type="subcellular location">
    <subcellularLocation>
        <location evidence="8">Cytoplasm</location>
    </subcellularLocation>
</comment>
<dbReference type="Pfam" id="PF12804">
    <property type="entry name" value="NTP_transf_3"/>
    <property type="match status" value="1"/>
</dbReference>
<keyword evidence="3 8" id="KW-0479">Metal-binding</keyword>
<protein>
    <recommendedName>
        <fullName evidence="8">Probable molybdenum cofactor guanylyltransferase</fullName>
        <shortName evidence="8">MoCo guanylyltransferase</shortName>
        <ecNumber evidence="8">2.7.7.77</ecNumber>
    </recommendedName>
    <alternativeName>
        <fullName evidence="8">GTP:molybdopterin guanylyltransferase</fullName>
    </alternativeName>
    <alternativeName>
        <fullName evidence="8">Mo-MPT guanylyltransferase</fullName>
    </alternativeName>
    <alternativeName>
        <fullName evidence="8">Molybdopterin guanylyltransferase</fullName>
    </alternativeName>
    <alternativeName>
        <fullName evidence="8">Molybdopterin-guanine dinucleotide synthase</fullName>
        <shortName evidence="8">MGD synthase</shortName>
    </alternativeName>
</protein>
<dbReference type="InterPro" id="IPR025877">
    <property type="entry name" value="MobA-like_NTP_Trfase"/>
</dbReference>
<evidence type="ECO:0000256" key="6">
    <source>
        <dbReference type="ARBA" id="ARBA00023134"/>
    </source>
</evidence>
<keyword evidence="1 8" id="KW-0963">Cytoplasm</keyword>
<dbReference type="InterPro" id="IPR029044">
    <property type="entry name" value="Nucleotide-diphossugar_trans"/>
</dbReference>
<dbReference type="GO" id="GO:0046872">
    <property type="term" value="F:metal ion binding"/>
    <property type="evidence" value="ECO:0007669"/>
    <property type="project" value="UniProtKB-KW"/>
</dbReference>
<reference evidence="10 11" key="1">
    <citation type="submission" date="2018-01" db="EMBL/GenBank/DDBJ databases">
        <title>Metagenomic assembled genomes from two thermal pools in the Uzon Caldera, Kamchatka, Russia.</title>
        <authorList>
            <person name="Wilkins L."/>
            <person name="Ettinger C."/>
        </authorList>
    </citation>
    <scope>NUCLEOTIDE SEQUENCE [LARGE SCALE GENOMIC DNA]</scope>
    <source>
        <strain evidence="10">ZAV-07</strain>
    </source>
</reference>
<accession>A0A2J6WE60</accession>
<dbReference type="GO" id="GO:0005525">
    <property type="term" value="F:GTP binding"/>
    <property type="evidence" value="ECO:0007669"/>
    <property type="project" value="UniProtKB-UniRule"/>
</dbReference>
<feature type="binding site" evidence="8">
    <location>
        <position position="103"/>
    </location>
    <ligand>
        <name>Mg(2+)</name>
        <dbReference type="ChEBI" id="CHEBI:18420"/>
    </ligand>
</feature>
<evidence type="ECO:0000313" key="11">
    <source>
        <dbReference type="Proteomes" id="UP000237040"/>
    </source>
</evidence>
<keyword evidence="6 8" id="KW-0342">GTP-binding</keyword>
<comment type="function">
    <text evidence="8">Transfers a GMP moiety from GTP to Mo-molybdopterin (Mo-MPT) cofactor (Moco or molybdenum cofactor) to form Mo-molybdopterin guanine dinucleotide (Mo-MGD) cofactor.</text>
</comment>
<dbReference type="PANTHER" id="PTHR19136">
    <property type="entry name" value="MOLYBDENUM COFACTOR GUANYLYLTRANSFERASE"/>
    <property type="match status" value="1"/>
</dbReference>
<keyword evidence="2 8" id="KW-0808">Transferase</keyword>
<comment type="cofactor">
    <cofactor evidence="8">
        <name>Mg(2+)</name>
        <dbReference type="ChEBI" id="CHEBI:18420"/>
    </cofactor>
</comment>
<gene>
    <name evidence="8" type="primary">mobA</name>
    <name evidence="10" type="ORF">C0189_03620</name>
</gene>
<keyword evidence="7 8" id="KW-0501">Molybdenum cofactor biosynthesis</keyword>
<dbReference type="GO" id="GO:0006777">
    <property type="term" value="P:Mo-molybdopterin cofactor biosynthetic process"/>
    <property type="evidence" value="ECO:0007669"/>
    <property type="project" value="UniProtKB-KW"/>
</dbReference>
<evidence type="ECO:0000313" key="10">
    <source>
        <dbReference type="EMBL" id="PMP67230.1"/>
    </source>
</evidence>
<evidence type="ECO:0000256" key="1">
    <source>
        <dbReference type="ARBA" id="ARBA00022490"/>
    </source>
</evidence>
<evidence type="ECO:0000256" key="2">
    <source>
        <dbReference type="ARBA" id="ARBA00022679"/>
    </source>
</evidence>
<dbReference type="SUPFAM" id="SSF53448">
    <property type="entry name" value="Nucleotide-diphospho-sugar transferases"/>
    <property type="match status" value="1"/>
</dbReference>
<dbReference type="CDD" id="cd02503">
    <property type="entry name" value="MobA"/>
    <property type="match status" value="1"/>
</dbReference>
<feature type="binding site" evidence="8">
    <location>
        <begin position="19"/>
        <end position="21"/>
    </location>
    <ligand>
        <name>GTP</name>
        <dbReference type="ChEBI" id="CHEBI:37565"/>
    </ligand>
</feature>
<evidence type="ECO:0000256" key="4">
    <source>
        <dbReference type="ARBA" id="ARBA00022741"/>
    </source>
</evidence>
<keyword evidence="4 8" id="KW-0547">Nucleotide-binding</keyword>
<keyword evidence="5 8" id="KW-0460">Magnesium</keyword>
<feature type="binding site" evidence="8">
    <location>
        <position position="74"/>
    </location>
    <ligand>
        <name>GTP</name>
        <dbReference type="ChEBI" id="CHEBI:37565"/>
    </ligand>
</feature>
<evidence type="ECO:0000256" key="5">
    <source>
        <dbReference type="ARBA" id="ARBA00022842"/>
    </source>
</evidence>
<name>A0A2J6WE60_9BACT</name>
<comment type="caution">
    <text evidence="8">Lacks conserved residue(s) required for the propagation of feature annotation.</text>
</comment>
<dbReference type="PANTHER" id="PTHR19136:SF81">
    <property type="entry name" value="MOLYBDENUM COFACTOR GUANYLYLTRANSFERASE"/>
    <property type="match status" value="1"/>
</dbReference>
<dbReference type="GO" id="GO:0005737">
    <property type="term" value="C:cytoplasm"/>
    <property type="evidence" value="ECO:0007669"/>
    <property type="project" value="UniProtKB-SubCell"/>
</dbReference>
<evidence type="ECO:0000256" key="7">
    <source>
        <dbReference type="ARBA" id="ARBA00023150"/>
    </source>
</evidence>
<dbReference type="GO" id="GO:0061603">
    <property type="term" value="F:molybdenum cofactor guanylyltransferase activity"/>
    <property type="evidence" value="ECO:0007669"/>
    <property type="project" value="UniProtKB-EC"/>
</dbReference>
<dbReference type="EMBL" id="PNIL01000054">
    <property type="protein sequence ID" value="PMP67230.1"/>
    <property type="molecule type" value="Genomic_DNA"/>
</dbReference>
<dbReference type="InterPro" id="IPR013482">
    <property type="entry name" value="Molybde_CF_guanTrfase"/>
</dbReference>
<dbReference type="EC" id="2.7.7.77" evidence="8"/>
<feature type="binding site" evidence="8">
    <location>
        <position position="31"/>
    </location>
    <ligand>
        <name>GTP</name>
        <dbReference type="ChEBI" id="CHEBI:37565"/>
    </ligand>
</feature>
<proteinExistence type="inferred from homology"/>
<evidence type="ECO:0000256" key="3">
    <source>
        <dbReference type="ARBA" id="ARBA00022723"/>
    </source>
</evidence>
<comment type="caution">
    <text evidence="10">The sequence shown here is derived from an EMBL/GenBank/DDBJ whole genome shotgun (WGS) entry which is preliminary data.</text>
</comment>
<comment type="similarity">
    <text evidence="8">Belongs to the MobA family.</text>
</comment>
<feature type="binding site" evidence="8">
    <location>
        <position position="103"/>
    </location>
    <ligand>
        <name>GTP</name>
        <dbReference type="ChEBI" id="CHEBI:37565"/>
    </ligand>
</feature>
<dbReference type="Proteomes" id="UP000237040">
    <property type="component" value="Unassembled WGS sequence"/>
</dbReference>
<comment type="domain">
    <text evidence="8">The N-terminal domain determines nucleotide recognition and specific binding, while the C-terminal domain determines the specific binding to the target protein.</text>
</comment>
<organism evidence="10 11">
    <name type="scientific">Caldisericum exile</name>
    <dbReference type="NCBI Taxonomy" id="693075"/>
    <lineage>
        <taxon>Bacteria</taxon>
        <taxon>Pseudomonadati</taxon>
        <taxon>Caldisericota/Cryosericota group</taxon>
        <taxon>Caldisericota</taxon>
        <taxon>Caldisericia</taxon>
        <taxon>Caldisericales</taxon>
        <taxon>Caldisericaceae</taxon>
        <taxon>Caldisericum</taxon>
    </lineage>
</organism>
<dbReference type="HAMAP" id="MF_00316">
    <property type="entry name" value="MobA"/>
    <property type="match status" value="1"/>
</dbReference>
<dbReference type="AlphaFoldDB" id="A0A2J6WE60"/>
<evidence type="ECO:0000259" key="9">
    <source>
        <dbReference type="Pfam" id="PF12804"/>
    </source>
</evidence>
<sequence>MGCVFNEYEKIMKIKPVILVGGKSRRFGSDKFFLTINGKLIFERTYRILKDVFQEEPVFIGRQAPIGNYEFLEDLIPNLGPLGGLYTALKVFDVDFVFLTACDMPFINKEVLKYMRESLDYEAKVCVPKLENGYIEPLFAFYSKKLLPKIEKNIDVCDLKLRSLLDFDVQFFDPNKIRNIDPELLTFLNINTKNDFDKICKILEDEKVQDFAV</sequence>
<dbReference type="Gene3D" id="3.90.550.10">
    <property type="entry name" value="Spore Coat Polysaccharide Biosynthesis Protein SpsA, Chain A"/>
    <property type="match status" value="1"/>
</dbReference>
<comment type="catalytic activity">
    <reaction evidence="8">
        <text>Mo-molybdopterin + GTP + H(+) = Mo-molybdopterin guanine dinucleotide + diphosphate</text>
        <dbReference type="Rhea" id="RHEA:34243"/>
        <dbReference type="ChEBI" id="CHEBI:15378"/>
        <dbReference type="ChEBI" id="CHEBI:33019"/>
        <dbReference type="ChEBI" id="CHEBI:37565"/>
        <dbReference type="ChEBI" id="CHEBI:71302"/>
        <dbReference type="ChEBI" id="CHEBI:71310"/>
        <dbReference type="EC" id="2.7.7.77"/>
    </reaction>
</comment>